<accession>A0AA88MPT8</accession>
<dbReference type="Proteomes" id="UP001187315">
    <property type="component" value="Unassembled WGS sequence"/>
</dbReference>
<protein>
    <submittedName>
        <fullName evidence="1">Uncharacterized protein</fullName>
    </submittedName>
</protein>
<sequence>MLRVALGAVRHGRVPSILNINISSSAVLWIRKLSRVLIYILQTAGFRRLQLQLQLQAPSPVLIALVITTLEPQGNASTEEAGIMKTSQLQANEDWCRNSTAEQDIDESSDVKVFYTV</sequence>
<gene>
    <name evidence="1" type="ORF">Q7C36_012638</name>
</gene>
<evidence type="ECO:0000313" key="2">
    <source>
        <dbReference type="Proteomes" id="UP001187315"/>
    </source>
</evidence>
<dbReference type="AlphaFoldDB" id="A0AA88MPT8"/>
<proteinExistence type="predicted"/>
<dbReference type="EMBL" id="JAVHJS010000012">
    <property type="protein sequence ID" value="KAK2841059.1"/>
    <property type="molecule type" value="Genomic_DNA"/>
</dbReference>
<comment type="caution">
    <text evidence="1">The sequence shown here is derived from an EMBL/GenBank/DDBJ whole genome shotgun (WGS) entry which is preliminary data.</text>
</comment>
<reference evidence="1" key="1">
    <citation type="submission" date="2023-08" db="EMBL/GenBank/DDBJ databases">
        <title>Pelteobagrus vachellii genome.</title>
        <authorList>
            <person name="Liu H."/>
        </authorList>
    </citation>
    <scope>NUCLEOTIDE SEQUENCE</scope>
    <source>
        <strain evidence="1">PRFRI_2022a</strain>
        <tissue evidence="1">Muscle</tissue>
    </source>
</reference>
<name>A0AA88MPT8_TACVA</name>
<organism evidence="1 2">
    <name type="scientific">Tachysurus vachellii</name>
    <name type="common">Darkbarbel catfish</name>
    <name type="synonym">Pelteobagrus vachellii</name>
    <dbReference type="NCBI Taxonomy" id="175792"/>
    <lineage>
        <taxon>Eukaryota</taxon>
        <taxon>Metazoa</taxon>
        <taxon>Chordata</taxon>
        <taxon>Craniata</taxon>
        <taxon>Vertebrata</taxon>
        <taxon>Euteleostomi</taxon>
        <taxon>Actinopterygii</taxon>
        <taxon>Neopterygii</taxon>
        <taxon>Teleostei</taxon>
        <taxon>Ostariophysi</taxon>
        <taxon>Siluriformes</taxon>
        <taxon>Bagridae</taxon>
        <taxon>Tachysurus</taxon>
    </lineage>
</organism>
<keyword evidence="2" id="KW-1185">Reference proteome</keyword>
<evidence type="ECO:0000313" key="1">
    <source>
        <dbReference type="EMBL" id="KAK2841059.1"/>
    </source>
</evidence>